<dbReference type="RefSeq" id="WP_382421647.1">
    <property type="nucleotide sequence ID" value="NZ_JBHSCW010000003.1"/>
</dbReference>
<dbReference type="Proteomes" id="UP001595799">
    <property type="component" value="Unassembled WGS sequence"/>
</dbReference>
<gene>
    <name evidence="2" type="ORF">ACFOW6_07135</name>
</gene>
<reference evidence="3" key="1">
    <citation type="journal article" date="2019" name="Int. J. Syst. Evol. Microbiol.">
        <title>The Global Catalogue of Microorganisms (GCM) 10K type strain sequencing project: providing services to taxonomists for standard genome sequencing and annotation.</title>
        <authorList>
            <consortium name="The Broad Institute Genomics Platform"/>
            <consortium name="The Broad Institute Genome Sequencing Center for Infectious Disease"/>
            <person name="Wu L."/>
            <person name="Ma J."/>
        </authorList>
    </citation>
    <scope>NUCLEOTIDE SEQUENCE [LARGE SCALE GENOMIC DNA]</scope>
    <source>
        <strain evidence="3">CECT 8472</strain>
    </source>
</reference>
<keyword evidence="3" id="KW-1185">Reference proteome</keyword>
<evidence type="ECO:0000313" key="2">
    <source>
        <dbReference type="EMBL" id="MFC4351312.1"/>
    </source>
</evidence>
<accession>A0ABV8UKP3</accession>
<protein>
    <submittedName>
        <fullName evidence="2">DUF6898 family protein</fullName>
    </submittedName>
</protein>
<organism evidence="2 3">
    <name type="scientific">Fodinicurvata halophila</name>
    <dbReference type="NCBI Taxonomy" id="1419723"/>
    <lineage>
        <taxon>Bacteria</taxon>
        <taxon>Pseudomonadati</taxon>
        <taxon>Pseudomonadota</taxon>
        <taxon>Alphaproteobacteria</taxon>
        <taxon>Rhodospirillales</taxon>
        <taxon>Rhodovibrionaceae</taxon>
        <taxon>Fodinicurvata</taxon>
    </lineage>
</organism>
<evidence type="ECO:0000313" key="3">
    <source>
        <dbReference type="Proteomes" id="UP001595799"/>
    </source>
</evidence>
<dbReference type="Pfam" id="PF21839">
    <property type="entry name" value="DUF6898"/>
    <property type="match status" value="1"/>
</dbReference>
<proteinExistence type="predicted"/>
<sequence>MPQRETLIEFIRVGAYVKVSAVDPETLTEVSIVGQPSCGEYALEELAVRKLDYVLKKKGLRPSINDAGSAPGTA</sequence>
<dbReference type="InterPro" id="IPR054193">
    <property type="entry name" value="DUF6898"/>
</dbReference>
<evidence type="ECO:0000259" key="1">
    <source>
        <dbReference type="Pfam" id="PF21839"/>
    </source>
</evidence>
<name>A0ABV8UKP3_9PROT</name>
<feature type="domain" description="DUF6898" evidence="1">
    <location>
        <begin position="3"/>
        <end position="58"/>
    </location>
</feature>
<comment type="caution">
    <text evidence="2">The sequence shown here is derived from an EMBL/GenBank/DDBJ whole genome shotgun (WGS) entry which is preliminary data.</text>
</comment>
<dbReference type="EMBL" id="JBHSCW010000003">
    <property type="protein sequence ID" value="MFC4351312.1"/>
    <property type="molecule type" value="Genomic_DNA"/>
</dbReference>